<dbReference type="EnsemblMetazoa" id="PPA29714.1">
    <property type="protein sequence ID" value="PPA29714.1"/>
    <property type="gene ID" value="WBGene00202583"/>
</dbReference>
<dbReference type="AlphaFoldDB" id="A0A2A6CHT0"/>
<accession>A0A2A6CHT0</accession>
<reference evidence="2" key="2">
    <citation type="submission" date="2022-06" db="UniProtKB">
        <authorList>
            <consortium name="EnsemblMetazoa"/>
        </authorList>
    </citation>
    <scope>IDENTIFICATION</scope>
    <source>
        <strain evidence="2">PS312</strain>
    </source>
</reference>
<evidence type="ECO:0000256" key="1">
    <source>
        <dbReference type="SAM" id="MobiDB-lite"/>
    </source>
</evidence>
<name>A0A2A6CHT0_PRIPA</name>
<organism evidence="2 3">
    <name type="scientific">Pristionchus pacificus</name>
    <name type="common">Parasitic nematode worm</name>
    <dbReference type="NCBI Taxonomy" id="54126"/>
    <lineage>
        <taxon>Eukaryota</taxon>
        <taxon>Metazoa</taxon>
        <taxon>Ecdysozoa</taxon>
        <taxon>Nematoda</taxon>
        <taxon>Chromadorea</taxon>
        <taxon>Rhabditida</taxon>
        <taxon>Rhabditina</taxon>
        <taxon>Diplogasteromorpha</taxon>
        <taxon>Diplogasteroidea</taxon>
        <taxon>Neodiplogasteridae</taxon>
        <taxon>Pristionchus</taxon>
    </lineage>
</organism>
<dbReference type="Proteomes" id="UP000005239">
    <property type="component" value="Unassembled WGS sequence"/>
</dbReference>
<keyword evidence="3" id="KW-1185">Reference proteome</keyword>
<evidence type="ECO:0000313" key="2">
    <source>
        <dbReference type="EnsemblMetazoa" id="PPA29714.1"/>
    </source>
</evidence>
<sequence length="71" mass="7615">MNYAATNATSLNPTPAVQIAPVPADSIRCGVVSDEEEEEDDDVEKEEGEESDVIATAAPGDRDIWKEGLRP</sequence>
<feature type="compositionally biased region" description="Basic and acidic residues" evidence="1">
    <location>
        <begin position="60"/>
        <end position="71"/>
    </location>
</feature>
<feature type="compositionally biased region" description="Acidic residues" evidence="1">
    <location>
        <begin position="33"/>
        <end position="52"/>
    </location>
</feature>
<reference evidence="3" key="1">
    <citation type="journal article" date="2008" name="Nat. Genet.">
        <title>The Pristionchus pacificus genome provides a unique perspective on nematode lifestyle and parasitism.</title>
        <authorList>
            <person name="Dieterich C."/>
            <person name="Clifton S.W."/>
            <person name="Schuster L.N."/>
            <person name="Chinwalla A."/>
            <person name="Delehaunty K."/>
            <person name="Dinkelacker I."/>
            <person name="Fulton L."/>
            <person name="Fulton R."/>
            <person name="Godfrey J."/>
            <person name="Minx P."/>
            <person name="Mitreva M."/>
            <person name="Roeseler W."/>
            <person name="Tian H."/>
            <person name="Witte H."/>
            <person name="Yang S.P."/>
            <person name="Wilson R.K."/>
            <person name="Sommer R.J."/>
        </authorList>
    </citation>
    <scope>NUCLEOTIDE SEQUENCE [LARGE SCALE GENOMIC DNA]</scope>
    <source>
        <strain evidence="3">PS312</strain>
    </source>
</reference>
<protein>
    <submittedName>
        <fullName evidence="2">Uncharacterized protein</fullName>
    </submittedName>
</protein>
<gene>
    <name evidence="2" type="primary">WBGene00202583</name>
</gene>
<proteinExistence type="predicted"/>
<accession>A0A8R1UHK4</accession>
<feature type="region of interest" description="Disordered" evidence="1">
    <location>
        <begin position="32"/>
        <end position="71"/>
    </location>
</feature>
<evidence type="ECO:0000313" key="3">
    <source>
        <dbReference type="Proteomes" id="UP000005239"/>
    </source>
</evidence>